<dbReference type="CDD" id="cd04673">
    <property type="entry name" value="NUDIX_ADPRase"/>
    <property type="match status" value="1"/>
</dbReference>
<evidence type="ECO:0000256" key="1">
    <source>
        <dbReference type="ARBA" id="ARBA00022801"/>
    </source>
</evidence>
<name>A0A3R9PDQ6_9BACT</name>
<dbReference type="PRINTS" id="PR00502">
    <property type="entry name" value="NUDIXFAMILY"/>
</dbReference>
<reference evidence="4 5" key="1">
    <citation type="submission" date="2018-12" db="EMBL/GenBank/DDBJ databases">
        <title>Sequencing of bacterial isolates from soil warming experiment in Harvard Forest, Massachusetts, USA.</title>
        <authorList>
            <person name="Deangelis K."/>
        </authorList>
    </citation>
    <scope>NUCLEOTIDE SEQUENCE [LARGE SCALE GENOMIC DNA]</scope>
    <source>
        <strain evidence="4 5">EB153</strain>
    </source>
</reference>
<evidence type="ECO:0000313" key="4">
    <source>
        <dbReference type="EMBL" id="RSL19394.1"/>
    </source>
</evidence>
<accession>A0A3R9PDQ6</accession>
<keyword evidence="5" id="KW-1185">Reference proteome</keyword>
<comment type="caution">
    <text evidence="4">The sequence shown here is derived from an EMBL/GenBank/DDBJ whole genome shotgun (WGS) entry which is preliminary data.</text>
</comment>
<dbReference type="InterPro" id="IPR015797">
    <property type="entry name" value="NUDIX_hydrolase-like_dom_sf"/>
</dbReference>
<dbReference type="Pfam" id="PF00293">
    <property type="entry name" value="NUDIX"/>
    <property type="match status" value="1"/>
</dbReference>
<organism evidence="4 5">
    <name type="scientific">Edaphobacter aggregans</name>
    <dbReference type="NCBI Taxonomy" id="570835"/>
    <lineage>
        <taxon>Bacteria</taxon>
        <taxon>Pseudomonadati</taxon>
        <taxon>Acidobacteriota</taxon>
        <taxon>Terriglobia</taxon>
        <taxon>Terriglobales</taxon>
        <taxon>Acidobacteriaceae</taxon>
        <taxon>Edaphobacter</taxon>
    </lineage>
</organism>
<protein>
    <submittedName>
        <fullName evidence="4">ADP-ribose pyrophosphatase YjhB (NUDIX family)</fullName>
    </submittedName>
</protein>
<gene>
    <name evidence="4" type="ORF">EDE15_5060</name>
</gene>
<dbReference type="Proteomes" id="UP000269669">
    <property type="component" value="Unassembled WGS sequence"/>
</dbReference>
<dbReference type="Gene3D" id="3.90.79.10">
    <property type="entry name" value="Nucleoside Triphosphate Pyrophosphohydrolase"/>
    <property type="match status" value="1"/>
</dbReference>
<dbReference type="SUPFAM" id="SSF55811">
    <property type="entry name" value="Nudix"/>
    <property type="match status" value="1"/>
</dbReference>
<dbReference type="InterPro" id="IPR020476">
    <property type="entry name" value="Nudix_hydrolase"/>
</dbReference>
<dbReference type="PROSITE" id="PS00893">
    <property type="entry name" value="NUDIX_BOX"/>
    <property type="match status" value="1"/>
</dbReference>
<proteinExistence type="inferred from homology"/>
<feature type="domain" description="Nudix hydrolase" evidence="3">
    <location>
        <begin position="17"/>
        <end position="154"/>
    </location>
</feature>
<dbReference type="PANTHER" id="PTHR43736">
    <property type="entry name" value="ADP-RIBOSE PYROPHOSPHATASE"/>
    <property type="match status" value="1"/>
</dbReference>
<evidence type="ECO:0000259" key="3">
    <source>
        <dbReference type="PROSITE" id="PS51462"/>
    </source>
</evidence>
<dbReference type="AlphaFoldDB" id="A0A3R9PDQ6"/>
<dbReference type="PROSITE" id="PS51462">
    <property type="entry name" value="NUDIX"/>
    <property type="match status" value="1"/>
</dbReference>
<dbReference type="RefSeq" id="WP_260473074.1">
    <property type="nucleotide sequence ID" value="NZ_RSDW01000001.1"/>
</dbReference>
<dbReference type="PANTHER" id="PTHR43736:SF1">
    <property type="entry name" value="DIHYDRONEOPTERIN TRIPHOSPHATE DIPHOSPHATASE"/>
    <property type="match status" value="1"/>
</dbReference>
<sequence length="160" mass="17595">MTQDGSKIRAGREYPSAPMVGVAAVVVRSADVLLIRRGREPMLGAWSLPGGVLEVGETTAEGVAREVWEETGLRVRPVEMIAMLDRIVRDDVGRVRFHYVLIEWLCVVGEEPGIELVCGDDATDAVWVARSEIYSETYGLTEPTLGVIEKALKLAETIER</sequence>
<dbReference type="EMBL" id="RSDW01000001">
    <property type="protein sequence ID" value="RSL19394.1"/>
    <property type="molecule type" value="Genomic_DNA"/>
</dbReference>
<keyword evidence="1 2" id="KW-0378">Hydrolase</keyword>
<dbReference type="GO" id="GO:0016787">
    <property type="term" value="F:hydrolase activity"/>
    <property type="evidence" value="ECO:0007669"/>
    <property type="project" value="UniProtKB-KW"/>
</dbReference>
<evidence type="ECO:0000256" key="2">
    <source>
        <dbReference type="RuleBase" id="RU003476"/>
    </source>
</evidence>
<evidence type="ECO:0000313" key="5">
    <source>
        <dbReference type="Proteomes" id="UP000269669"/>
    </source>
</evidence>
<dbReference type="InterPro" id="IPR020084">
    <property type="entry name" value="NUDIX_hydrolase_CS"/>
</dbReference>
<dbReference type="InterPro" id="IPR000086">
    <property type="entry name" value="NUDIX_hydrolase_dom"/>
</dbReference>
<comment type="similarity">
    <text evidence="2">Belongs to the Nudix hydrolase family.</text>
</comment>